<dbReference type="Pfam" id="PF13646">
    <property type="entry name" value="HEAT_2"/>
    <property type="match status" value="1"/>
</dbReference>
<name>A0A1G6LG25_9BACI</name>
<dbReference type="Gene3D" id="1.25.10.10">
    <property type="entry name" value="Leucine-rich Repeat Variant"/>
    <property type="match status" value="1"/>
</dbReference>
<protein>
    <submittedName>
        <fullName evidence="2">HEAT repeat-containing protein</fullName>
    </submittedName>
</protein>
<feature type="transmembrane region" description="Helical" evidence="1">
    <location>
        <begin position="6"/>
        <end position="26"/>
    </location>
</feature>
<gene>
    <name evidence="2" type="ORF">SAMN05421734_10857</name>
</gene>
<keyword evidence="1" id="KW-0812">Transmembrane</keyword>
<keyword evidence="1" id="KW-0472">Membrane</keyword>
<dbReference type="SUPFAM" id="SSF48371">
    <property type="entry name" value="ARM repeat"/>
    <property type="match status" value="1"/>
</dbReference>
<accession>A0A1G6LG25</accession>
<dbReference type="OrthoDB" id="2112914at2"/>
<keyword evidence="1" id="KW-1133">Transmembrane helix</keyword>
<dbReference type="AlphaFoldDB" id="A0A1G6LG25"/>
<sequence length="349" mass="40597">MISQYLRTFVAILFVINTLFFFFLLFKKASTNLLNKRKKQIKNLYEDSFLRFITDQTDELPITPSTRLEQQVIHSLFSEYSSVITRDKKRALIETLGNAFIVKRVEKFLNSKNTWKQKAATYWVGEYELSMFTDDLYHQLQTLDPELLFVTSKSLIKLTNDQFLSDILITGTKRNRLSKSNLLALLDLVEGDISQALNEMMDEHDTYIQTIVLEAMGRRRYVEATTWIQSCLFESEKELKIAALKASRSLEYTGDDLFQSTLIDWVNDPDWEVRLFLSKYLQVMRNHRSITMLTRLASDQNWYVRYNASQSLLAHGEEGISALLSLLSAEDPFTQDIAYATLQKEAIHI</sequence>
<dbReference type="Proteomes" id="UP000242949">
    <property type="component" value="Unassembled WGS sequence"/>
</dbReference>
<dbReference type="EMBL" id="FMYI01000008">
    <property type="protein sequence ID" value="SDC41715.1"/>
    <property type="molecule type" value="Genomic_DNA"/>
</dbReference>
<dbReference type="STRING" id="1612202.SAMN05421734_10857"/>
<keyword evidence="3" id="KW-1185">Reference proteome</keyword>
<evidence type="ECO:0000313" key="2">
    <source>
        <dbReference type="EMBL" id="SDC41715.1"/>
    </source>
</evidence>
<evidence type="ECO:0000313" key="3">
    <source>
        <dbReference type="Proteomes" id="UP000242949"/>
    </source>
</evidence>
<organism evidence="2 3">
    <name type="scientific">Pelagirhabdus alkalitolerans</name>
    <dbReference type="NCBI Taxonomy" id="1612202"/>
    <lineage>
        <taxon>Bacteria</taxon>
        <taxon>Bacillati</taxon>
        <taxon>Bacillota</taxon>
        <taxon>Bacilli</taxon>
        <taxon>Bacillales</taxon>
        <taxon>Bacillaceae</taxon>
        <taxon>Pelagirhabdus</taxon>
    </lineage>
</organism>
<dbReference type="InterPro" id="IPR016024">
    <property type="entry name" value="ARM-type_fold"/>
</dbReference>
<dbReference type="InterPro" id="IPR011989">
    <property type="entry name" value="ARM-like"/>
</dbReference>
<reference evidence="3" key="1">
    <citation type="submission" date="2016-09" db="EMBL/GenBank/DDBJ databases">
        <authorList>
            <person name="Varghese N."/>
            <person name="Submissions S."/>
        </authorList>
    </citation>
    <scope>NUCLEOTIDE SEQUENCE [LARGE SCALE GENOMIC DNA]</scope>
    <source>
        <strain evidence="3">S5</strain>
    </source>
</reference>
<evidence type="ECO:0000256" key="1">
    <source>
        <dbReference type="SAM" id="Phobius"/>
    </source>
</evidence>
<proteinExistence type="predicted"/>